<organism evidence="5 6">
    <name type="scientific">Bifidobacterium xylocopae</name>
    <dbReference type="NCBI Taxonomy" id="2493119"/>
    <lineage>
        <taxon>Bacteria</taxon>
        <taxon>Bacillati</taxon>
        <taxon>Actinomycetota</taxon>
        <taxon>Actinomycetes</taxon>
        <taxon>Bifidobacteriales</taxon>
        <taxon>Bifidobacteriaceae</taxon>
        <taxon>Bifidobacterium</taxon>
    </lineage>
</organism>
<keyword evidence="6" id="KW-1185">Reference proteome</keyword>
<dbReference type="GO" id="GO:0005886">
    <property type="term" value="C:plasma membrane"/>
    <property type="evidence" value="ECO:0007669"/>
    <property type="project" value="TreeGrafter"/>
</dbReference>
<dbReference type="InterPro" id="IPR010273">
    <property type="entry name" value="DUF881"/>
</dbReference>
<keyword evidence="2" id="KW-0175">Coiled coil</keyword>
<dbReference type="Proteomes" id="UP000252345">
    <property type="component" value="Unassembled WGS sequence"/>
</dbReference>
<feature type="transmembrane region" description="Helical" evidence="4">
    <location>
        <begin position="55"/>
        <end position="76"/>
    </location>
</feature>
<dbReference type="AlphaFoldDB" id="A0A366KD20"/>
<protein>
    <recommendedName>
        <fullName evidence="7">DUF881 domain-containing protein</fullName>
    </recommendedName>
</protein>
<evidence type="ECO:0008006" key="7">
    <source>
        <dbReference type="Google" id="ProtNLM"/>
    </source>
</evidence>
<evidence type="ECO:0000313" key="6">
    <source>
        <dbReference type="Proteomes" id="UP000252345"/>
    </source>
</evidence>
<evidence type="ECO:0000256" key="4">
    <source>
        <dbReference type="SAM" id="Phobius"/>
    </source>
</evidence>
<evidence type="ECO:0000256" key="1">
    <source>
        <dbReference type="ARBA" id="ARBA00009108"/>
    </source>
</evidence>
<evidence type="ECO:0000256" key="3">
    <source>
        <dbReference type="SAM" id="MobiDB-lite"/>
    </source>
</evidence>
<feature type="coiled-coil region" evidence="2">
    <location>
        <begin position="90"/>
        <end position="124"/>
    </location>
</feature>
<dbReference type="RefSeq" id="WP_113853477.1">
    <property type="nucleotide sequence ID" value="NZ_PDCH01000007.1"/>
</dbReference>
<accession>A0A366KD20</accession>
<evidence type="ECO:0000256" key="2">
    <source>
        <dbReference type="SAM" id="Coils"/>
    </source>
</evidence>
<keyword evidence="4" id="KW-1133">Transmembrane helix</keyword>
<proteinExistence type="inferred from homology"/>
<keyword evidence="4" id="KW-0812">Transmembrane</keyword>
<dbReference type="OrthoDB" id="3211287at2"/>
<reference evidence="5 6" key="1">
    <citation type="submission" date="2017-10" db="EMBL/GenBank/DDBJ databases">
        <title>Bifidobacterium xylocopum sp. nov. and Bifidobacterium aemilianum sp. nov., from the carpenter bee (Xylocopa violacea) digestive tract.</title>
        <authorList>
            <person name="Alberoni D."/>
            <person name="Baffoni L."/>
            <person name="Di Gioia D."/>
            <person name="Gaggia F."/>
            <person name="Biavati B."/>
        </authorList>
    </citation>
    <scope>NUCLEOTIDE SEQUENCE [LARGE SCALE GENOMIC DNA]</scope>
    <source>
        <strain evidence="5 6">XV2</strain>
    </source>
</reference>
<dbReference type="PANTHER" id="PTHR37313:SF2">
    <property type="entry name" value="UPF0749 PROTEIN YLXX"/>
    <property type="match status" value="1"/>
</dbReference>
<sequence length="277" mass="30366">MIKRLWPRSNGQVNPPSIQPRGGRVRGGGDDTRTGSFPIVRRKPPRTFGSRASRIKALTSLLVAFLCALLGFGYVIQVHNTKSSYEGLSEEELVRLLDETSTQVDKLEERKSQLGEQLRSIQSSADKQQEAARIAKQNQVSSGILSGALPAQGKGVQITIVEGQDRVDAATMFTLLEELRNAGAEVIAINDTRVVTSTYLKDDNHGLVCDGRKLVSPYTIKAIGDPDALQNAVQIAGGVGSRIKVQFHAQVTVEQSNSVRIDEIRRPQRYQYAQTVE</sequence>
<dbReference type="Pfam" id="PF05949">
    <property type="entry name" value="DUF881"/>
    <property type="match status" value="1"/>
</dbReference>
<dbReference type="EMBL" id="PDCH01000007">
    <property type="protein sequence ID" value="RBP99267.1"/>
    <property type="molecule type" value="Genomic_DNA"/>
</dbReference>
<dbReference type="PANTHER" id="PTHR37313">
    <property type="entry name" value="UPF0749 PROTEIN RV1825"/>
    <property type="match status" value="1"/>
</dbReference>
<comment type="caution">
    <text evidence="5">The sequence shown here is derived from an EMBL/GenBank/DDBJ whole genome shotgun (WGS) entry which is preliminary data.</text>
</comment>
<name>A0A366KD20_9BIFI</name>
<gene>
    <name evidence="5" type="ORF">CRD59_04365</name>
</gene>
<feature type="region of interest" description="Disordered" evidence="3">
    <location>
        <begin position="1"/>
        <end position="45"/>
    </location>
</feature>
<keyword evidence="4" id="KW-0472">Membrane</keyword>
<dbReference type="Gene3D" id="3.30.70.1880">
    <property type="entry name" value="Protein of unknown function DUF881"/>
    <property type="match status" value="1"/>
</dbReference>
<comment type="similarity">
    <text evidence="1">Belongs to the UPF0749 family.</text>
</comment>
<evidence type="ECO:0000313" key="5">
    <source>
        <dbReference type="EMBL" id="RBP99267.1"/>
    </source>
</evidence>